<dbReference type="PANTHER" id="PTHR12468:SF2">
    <property type="entry name" value="GPI MANNOSYLTRANSFERASE 2"/>
    <property type="match status" value="1"/>
</dbReference>
<evidence type="ECO:0000256" key="7">
    <source>
        <dbReference type="ARBA" id="ARBA00022824"/>
    </source>
</evidence>
<protein>
    <recommendedName>
        <fullName evidence="14">Integral membrane protein</fullName>
    </recommendedName>
</protein>
<feature type="transmembrane region" description="Helical" evidence="11">
    <location>
        <begin position="45"/>
        <end position="67"/>
    </location>
</feature>
<accession>A0ABS7QL21</accession>
<dbReference type="EMBL" id="JAINVZ010000002">
    <property type="protein sequence ID" value="MBY8883886.1"/>
    <property type="molecule type" value="Genomic_DNA"/>
</dbReference>
<evidence type="ECO:0000256" key="5">
    <source>
        <dbReference type="ARBA" id="ARBA00022679"/>
    </source>
</evidence>
<feature type="transmembrane region" description="Helical" evidence="11">
    <location>
        <begin position="170"/>
        <end position="203"/>
    </location>
</feature>
<keyword evidence="5" id="KW-0808">Transferase</keyword>
<evidence type="ECO:0000256" key="4">
    <source>
        <dbReference type="ARBA" id="ARBA00022676"/>
    </source>
</evidence>
<evidence type="ECO:0000313" key="12">
    <source>
        <dbReference type="EMBL" id="MBY8883886.1"/>
    </source>
</evidence>
<keyword evidence="13" id="KW-1185">Reference proteome</keyword>
<dbReference type="PANTHER" id="PTHR12468">
    <property type="entry name" value="GPI MANNOSYLTRANSFERASE 2"/>
    <property type="match status" value="1"/>
</dbReference>
<organism evidence="12 13">
    <name type="scientific">Streptantibioticus parmotrematis</name>
    <dbReference type="NCBI Taxonomy" id="2873249"/>
    <lineage>
        <taxon>Bacteria</taxon>
        <taxon>Bacillati</taxon>
        <taxon>Actinomycetota</taxon>
        <taxon>Actinomycetes</taxon>
        <taxon>Kitasatosporales</taxon>
        <taxon>Streptomycetaceae</taxon>
        <taxon>Streptantibioticus</taxon>
    </lineage>
</organism>
<name>A0ABS7QL21_9ACTN</name>
<keyword evidence="4" id="KW-0328">Glycosyltransferase</keyword>
<proteinExistence type="predicted"/>
<feature type="region of interest" description="Disordered" evidence="10">
    <location>
        <begin position="1"/>
        <end position="36"/>
    </location>
</feature>
<keyword evidence="8 11" id="KW-1133">Transmembrane helix</keyword>
<evidence type="ECO:0000256" key="6">
    <source>
        <dbReference type="ARBA" id="ARBA00022692"/>
    </source>
</evidence>
<comment type="pathway">
    <text evidence="2">Glycolipid biosynthesis; glycosylphosphatidylinositol-anchor biosynthesis.</text>
</comment>
<dbReference type="Proteomes" id="UP001198565">
    <property type="component" value="Unassembled WGS sequence"/>
</dbReference>
<gene>
    <name evidence="12" type="ORF">K7472_03395</name>
</gene>
<evidence type="ECO:0000256" key="2">
    <source>
        <dbReference type="ARBA" id="ARBA00004687"/>
    </source>
</evidence>
<keyword evidence="9 11" id="KW-0472">Membrane</keyword>
<feature type="transmembrane region" description="Helical" evidence="11">
    <location>
        <begin position="135"/>
        <end position="158"/>
    </location>
</feature>
<evidence type="ECO:0000313" key="13">
    <source>
        <dbReference type="Proteomes" id="UP001198565"/>
    </source>
</evidence>
<comment type="caution">
    <text evidence="12">The sequence shown here is derived from an EMBL/GenBank/DDBJ whole genome shotgun (WGS) entry which is preliminary data.</text>
</comment>
<dbReference type="InterPro" id="IPR007315">
    <property type="entry name" value="PIG-V/Gpi18"/>
</dbReference>
<evidence type="ECO:0000256" key="8">
    <source>
        <dbReference type="ARBA" id="ARBA00022989"/>
    </source>
</evidence>
<reference evidence="12 13" key="1">
    <citation type="submission" date="2021-08" db="EMBL/GenBank/DDBJ databases">
        <title>Streptomyces sp. PTM05 isolated from lichen.</title>
        <authorList>
            <person name="Somphong A."/>
            <person name="Phongsopitanun W."/>
            <person name="Tanasupawat S."/>
        </authorList>
    </citation>
    <scope>NUCLEOTIDE SEQUENCE [LARGE SCALE GENOMIC DNA]</scope>
    <source>
        <strain evidence="12 13">Ptm05</strain>
    </source>
</reference>
<evidence type="ECO:0000256" key="10">
    <source>
        <dbReference type="SAM" id="MobiDB-lite"/>
    </source>
</evidence>
<feature type="transmembrane region" description="Helical" evidence="11">
    <location>
        <begin position="209"/>
        <end position="238"/>
    </location>
</feature>
<evidence type="ECO:0008006" key="14">
    <source>
        <dbReference type="Google" id="ProtNLM"/>
    </source>
</evidence>
<feature type="transmembrane region" description="Helical" evidence="11">
    <location>
        <begin position="385"/>
        <end position="405"/>
    </location>
</feature>
<evidence type="ECO:0000256" key="9">
    <source>
        <dbReference type="ARBA" id="ARBA00023136"/>
    </source>
</evidence>
<evidence type="ECO:0000256" key="3">
    <source>
        <dbReference type="ARBA" id="ARBA00022502"/>
    </source>
</evidence>
<keyword evidence="6 11" id="KW-0812">Transmembrane</keyword>
<comment type="subcellular location">
    <subcellularLocation>
        <location evidence="1">Endoplasmic reticulum membrane</location>
        <topology evidence="1">Multi-pass membrane protein</topology>
    </subcellularLocation>
</comment>
<dbReference type="Pfam" id="PF04188">
    <property type="entry name" value="Mannosyl_trans2"/>
    <property type="match status" value="1"/>
</dbReference>
<feature type="transmembrane region" description="Helical" evidence="11">
    <location>
        <begin position="312"/>
        <end position="334"/>
    </location>
</feature>
<evidence type="ECO:0000256" key="11">
    <source>
        <dbReference type="SAM" id="Phobius"/>
    </source>
</evidence>
<feature type="transmembrane region" description="Helical" evidence="11">
    <location>
        <begin position="250"/>
        <end position="267"/>
    </location>
</feature>
<sequence length="411" mass="45976">MSPTAREHAPAAPKRPAAPGPPHRRLPERPRLPGRPRLGPADRDVLWLYLLTRIGIWITAYSVRWLFPADPGTRSPGPLLAPFQQWDWVHFLDIARDGYFPGGAGPWQKGWDNREAFFPGFPLLLRAVHVLVPDWTLAGLLISFVAGAVAVVALARVARLHLPEPDAGRRTVLIFLLSPCAIFLAVGYTEALFLALALPAWLAARHRDWPLAAALAALSTAVRVSGLFLAAALALELLLSVRARRDLRPLPWLALPAVPALLYGWYLHARTGDWMAWQHAQERGWYRTFHTPWDAWSTTWHNAFGHAQTTGYAFMFQAELVAMVVGVLLLGLLIRERRWPEALYIGLNLCALGTSYWYMSIPRATLLWWPLWTALASRGLRSPRFHTACLSLTVPLTTVFALTYLSGRWAG</sequence>
<keyword evidence="7" id="KW-0256">Endoplasmic reticulum</keyword>
<keyword evidence="3" id="KW-0337">GPI-anchor biosynthesis</keyword>
<evidence type="ECO:0000256" key="1">
    <source>
        <dbReference type="ARBA" id="ARBA00004477"/>
    </source>
</evidence>
<feature type="transmembrane region" description="Helical" evidence="11">
    <location>
        <begin position="341"/>
        <end position="359"/>
    </location>
</feature>